<evidence type="ECO:0000259" key="9">
    <source>
        <dbReference type="PROSITE" id="PS50850"/>
    </source>
</evidence>
<dbReference type="GO" id="GO:0015798">
    <property type="term" value="P:myo-inositol transport"/>
    <property type="evidence" value="ECO:0007669"/>
    <property type="project" value="UniProtKB-ARBA"/>
</dbReference>
<evidence type="ECO:0000256" key="5">
    <source>
        <dbReference type="ARBA" id="ARBA00022989"/>
    </source>
</evidence>
<dbReference type="FunFam" id="1.20.1250.20:FF:000474">
    <property type="entry name" value="Sugar transporter, putative"/>
    <property type="match status" value="1"/>
</dbReference>
<dbReference type="InterPro" id="IPR036259">
    <property type="entry name" value="MFS_trans_sf"/>
</dbReference>
<dbReference type="OrthoDB" id="5290825at2759"/>
<dbReference type="NCBIfam" id="TIGR00879">
    <property type="entry name" value="SP"/>
    <property type="match status" value="1"/>
</dbReference>
<accession>A0A139I7W1</accession>
<feature type="transmembrane region" description="Helical" evidence="8">
    <location>
        <begin position="501"/>
        <end position="521"/>
    </location>
</feature>
<dbReference type="InterPro" id="IPR003663">
    <property type="entry name" value="Sugar/inositol_transpt"/>
</dbReference>
<comment type="subcellular location">
    <subcellularLocation>
        <location evidence="1">Membrane</location>
        <topology evidence="1">Multi-pass membrane protein</topology>
    </subcellularLocation>
</comment>
<dbReference type="InterPro" id="IPR050814">
    <property type="entry name" value="Myo-inositol_Transporter"/>
</dbReference>
<dbReference type="PANTHER" id="PTHR48020:SF4">
    <property type="entry name" value="SYMPORT, PUTATIVE (AFU_ORTHOLOGUE AFUA_3G11790)-RELATED"/>
    <property type="match status" value="1"/>
</dbReference>
<evidence type="ECO:0000256" key="4">
    <source>
        <dbReference type="ARBA" id="ARBA00022692"/>
    </source>
</evidence>
<keyword evidence="5 8" id="KW-1133">Transmembrane helix</keyword>
<evidence type="ECO:0000256" key="1">
    <source>
        <dbReference type="ARBA" id="ARBA00004141"/>
    </source>
</evidence>
<keyword evidence="6 8" id="KW-0472">Membrane</keyword>
<evidence type="ECO:0000313" key="11">
    <source>
        <dbReference type="Proteomes" id="UP000073492"/>
    </source>
</evidence>
<keyword evidence="11" id="KW-1185">Reference proteome</keyword>
<dbReference type="Pfam" id="PF00083">
    <property type="entry name" value="Sugar_tr"/>
    <property type="match status" value="1"/>
</dbReference>
<feature type="domain" description="Major facilitator superfamily (MFS) profile" evidence="9">
    <location>
        <begin position="154"/>
        <end position="588"/>
    </location>
</feature>
<dbReference type="InterPro" id="IPR005828">
    <property type="entry name" value="MFS_sugar_transport-like"/>
</dbReference>
<feature type="transmembrane region" description="Helical" evidence="8">
    <location>
        <begin position="469"/>
        <end position="489"/>
    </location>
</feature>
<evidence type="ECO:0000256" key="6">
    <source>
        <dbReference type="ARBA" id="ARBA00023136"/>
    </source>
</evidence>
<evidence type="ECO:0000313" key="10">
    <source>
        <dbReference type="EMBL" id="KXT10820.1"/>
    </source>
</evidence>
<feature type="transmembrane region" description="Helical" evidence="8">
    <location>
        <begin position="533"/>
        <end position="553"/>
    </location>
</feature>
<dbReference type="AlphaFoldDB" id="A0A139I7W1"/>
<dbReference type="InterPro" id="IPR020846">
    <property type="entry name" value="MFS_dom"/>
</dbReference>
<comment type="similarity">
    <text evidence="2 7">Belongs to the major facilitator superfamily. Sugar transporter (TC 2.A.1.1) family.</text>
</comment>
<reference evidence="10 11" key="1">
    <citation type="submission" date="2015-07" db="EMBL/GenBank/DDBJ databases">
        <title>Comparative genomics of the Sigatoka disease complex on banana suggests a link between parallel evolutionary changes in Pseudocercospora fijiensis and Pseudocercospora eumusae and increased virulence on the banana host.</title>
        <authorList>
            <person name="Chang T.-C."/>
            <person name="Salvucci A."/>
            <person name="Crous P.W."/>
            <person name="Stergiopoulos I."/>
        </authorList>
    </citation>
    <scope>NUCLEOTIDE SEQUENCE [LARGE SCALE GENOMIC DNA]</scope>
    <source>
        <strain evidence="10 11">CBS 116634</strain>
    </source>
</reference>
<evidence type="ECO:0000256" key="8">
    <source>
        <dbReference type="SAM" id="Phobius"/>
    </source>
</evidence>
<feature type="transmembrane region" description="Helical" evidence="8">
    <location>
        <begin position="565"/>
        <end position="584"/>
    </location>
</feature>
<evidence type="ECO:0000256" key="2">
    <source>
        <dbReference type="ARBA" id="ARBA00010992"/>
    </source>
</evidence>
<dbReference type="PRINTS" id="PR00171">
    <property type="entry name" value="SUGRTRNSPORT"/>
</dbReference>
<dbReference type="GO" id="GO:0016020">
    <property type="term" value="C:membrane"/>
    <property type="evidence" value="ECO:0007669"/>
    <property type="project" value="UniProtKB-SubCell"/>
</dbReference>
<feature type="transmembrane region" description="Helical" evidence="8">
    <location>
        <begin position="147"/>
        <end position="167"/>
    </location>
</feature>
<feature type="transmembrane region" description="Helical" evidence="8">
    <location>
        <begin position="284"/>
        <end position="302"/>
    </location>
</feature>
<dbReference type="GO" id="GO:0022857">
    <property type="term" value="F:transmembrane transporter activity"/>
    <property type="evidence" value="ECO:0007669"/>
    <property type="project" value="InterPro"/>
</dbReference>
<gene>
    <name evidence="10" type="ORF">AC579_1948</name>
</gene>
<feature type="transmembrane region" description="Helical" evidence="8">
    <location>
        <begin position="439"/>
        <end position="457"/>
    </location>
</feature>
<evidence type="ECO:0000256" key="7">
    <source>
        <dbReference type="RuleBase" id="RU003346"/>
    </source>
</evidence>
<dbReference type="InterPro" id="IPR005829">
    <property type="entry name" value="Sugar_transporter_CS"/>
</dbReference>
<organism evidence="10 11">
    <name type="scientific">Pseudocercospora musae</name>
    <dbReference type="NCBI Taxonomy" id="113226"/>
    <lineage>
        <taxon>Eukaryota</taxon>
        <taxon>Fungi</taxon>
        <taxon>Dikarya</taxon>
        <taxon>Ascomycota</taxon>
        <taxon>Pezizomycotina</taxon>
        <taxon>Dothideomycetes</taxon>
        <taxon>Dothideomycetidae</taxon>
        <taxon>Mycosphaerellales</taxon>
        <taxon>Mycosphaerellaceae</taxon>
        <taxon>Pseudocercospora</taxon>
    </lineage>
</organism>
<feature type="transmembrane region" description="Helical" evidence="8">
    <location>
        <begin position="405"/>
        <end position="427"/>
    </location>
</feature>
<proteinExistence type="inferred from homology"/>
<evidence type="ECO:0000256" key="3">
    <source>
        <dbReference type="ARBA" id="ARBA00022448"/>
    </source>
</evidence>
<dbReference type="PROSITE" id="PS50850">
    <property type="entry name" value="MFS"/>
    <property type="match status" value="1"/>
</dbReference>
<name>A0A139I7W1_9PEZI</name>
<dbReference type="SUPFAM" id="SSF103473">
    <property type="entry name" value="MFS general substrate transporter"/>
    <property type="match status" value="1"/>
</dbReference>
<keyword evidence="3 7" id="KW-0813">Transport</keyword>
<dbReference type="EMBL" id="LFZO01000236">
    <property type="protein sequence ID" value="KXT10820.1"/>
    <property type="molecule type" value="Genomic_DNA"/>
</dbReference>
<protein>
    <recommendedName>
        <fullName evidence="9">Major facilitator superfamily (MFS) profile domain-containing protein</fullName>
    </recommendedName>
</protein>
<feature type="transmembrane region" description="Helical" evidence="8">
    <location>
        <begin position="187"/>
        <end position="210"/>
    </location>
</feature>
<dbReference type="PROSITE" id="PS00217">
    <property type="entry name" value="SUGAR_TRANSPORT_2"/>
    <property type="match status" value="1"/>
</dbReference>
<dbReference type="Gene3D" id="1.20.1250.20">
    <property type="entry name" value="MFS general substrate transporter like domains"/>
    <property type="match status" value="1"/>
</dbReference>
<dbReference type="GO" id="GO:0015791">
    <property type="term" value="P:polyol transmembrane transport"/>
    <property type="evidence" value="ECO:0007669"/>
    <property type="project" value="UniProtKB-ARBA"/>
</dbReference>
<comment type="caution">
    <text evidence="10">The sequence shown here is derived from an EMBL/GenBank/DDBJ whole genome shotgun (WGS) entry which is preliminary data.</text>
</comment>
<sequence length="641" mass="72526">MWLKIYHVLHLLGGPLSSSEQLALCFDNSLSDLSLLNLPRSDTTIMAESTDQKKINAEVEHLEFESVVERRQNSEARIRNPLAELTRPELERQVEGFCDTYGFQDKLELFRKAALVAQRPEDFEDIEELTDEDKKWLRMEKTNRWKLPWTLYLCIAVVSLGSAIQGWDNTGANGANLSFPEEFGIAGNAWLIGVINSAPTLFGLASAWAADPVNNWFGRRGTIFLTNLFVVFPVLAQAFTQTWQELMICRLFMGIGMGVKISTIPVYTAEVAPASIRGGLVTSFQLWVAFGILIGFSSNLVFKDVGKNAWRFQLAAAFAPAVPLLFIIWLCPESPRWYLKKNRYQKAFRSFCRVRNTELQAAREMYFAHMQILQERAAFEGKSIAHRAWELFSVPRIRRATIASAWIVISQQFSGINIMAFYSSTIFSTAGYNVTQSLLASWGFGLVTLVFAFPAVYTMDTFGRRNLLLLTFPNMAWCLLAAGLCFLIDENNSARVPLIAFFVYLFSAFYGPGIGPIPSIYFSEAFPLSHRELGAAFTICVNNALGSALGLTFPSLLAKITPTGAFGFYAGLNILAFVVIFFIIPETKQLSLEELDYVFGVPTTRHAAYMVRTWLPWWIRRWVLWKRDEKLVPLYRREGMH</sequence>
<feature type="transmembrane region" description="Helical" evidence="8">
    <location>
        <begin position="314"/>
        <end position="331"/>
    </location>
</feature>
<keyword evidence="4 8" id="KW-0812">Transmembrane</keyword>
<dbReference type="Proteomes" id="UP000073492">
    <property type="component" value="Unassembled WGS sequence"/>
</dbReference>
<dbReference type="PANTHER" id="PTHR48020">
    <property type="entry name" value="PROTON MYO-INOSITOL COTRANSPORTER"/>
    <property type="match status" value="1"/>
</dbReference>
<feature type="transmembrane region" description="Helical" evidence="8">
    <location>
        <begin position="251"/>
        <end position="272"/>
    </location>
</feature>
<feature type="transmembrane region" description="Helical" evidence="8">
    <location>
        <begin position="222"/>
        <end position="239"/>
    </location>
</feature>